<organism evidence="2 3">
    <name type="scientific">Photobacterium frigidiphilum</name>
    <dbReference type="NCBI Taxonomy" id="264736"/>
    <lineage>
        <taxon>Bacteria</taxon>
        <taxon>Pseudomonadati</taxon>
        <taxon>Pseudomonadota</taxon>
        <taxon>Gammaproteobacteria</taxon>
        <taxon>Vibrionales</taxon>
        <taxon>Vibrionaceae</taxon>
        <taxon>Photobacterium</taxon>
    </lineage>
</organism>
<evidence type="ECO:0000256" key="1">
    <source>
        <dbReference type="SAM" id="Phobius"/>
    </source>
</evidence>
<keyword evidence="3" id="KW-1185">Reference proteome</keyword>
<dbReference type="RefSeq" id="WP_107245353.1">
    <property type="nucleotide sequence ID" value="NZ_PYMJ01000042.1"/>
</dbReference>
<name>A0A2T3J7U7_9GAMM</name>
<keyword evidence="1" id="KW-1133">Transmembrane helix</keyword>
<feature type="transmembrane region" description="Helical" evidence="1">
    <location>
        <begin position="20"/>
        <end position="41"/>
    </location>
</feature>
<dbReference type="AlphaFoldDB" id="A0A2T3J7U7"/>
<dbReference type="EMBL" id="PYMJ01000042">
    <property type="protein sequence ID" value="PSU44794.1"/>
    <property type="molecule type" value="Genomic_DNA"/>
</dbReference>
<proteinExistence type="predicted"/>
<reference evidence="2 3" key="1">
    <citation type="submission" date="2018-01" db="EMBL/GenBank/DDBJ databases">
        <title>Whole genome sequencing of Histamine producing bacteria.</title>
        <authorList>
            <person name="Butler K."/>
        </authorList>
    </citation>
    <scope>NUCLEOTIDE SEQUENCE [LARGE SCALE GENOMIC DNA]</scope>
    <source>
        <strain evidence="2 3">JCM 12947</strain>
    </source>
</reference>
<gene>
    <name evidence="2" type="ORF">C9J12_25695</name>
</gene>
<sequence>MNNEHDATKHTPPTNRKRNAALIGGITVILVTGGIWLYSLMTAPTRIPQQTPSYTASEPTSWVEETLPPPVFNDEPPIVDITPQAMDEEAASILRYSNQLYVQEVRKLALTAQQQADSVNDTADNDVTPLHPTIQVTSPQSAPEQSIAMTITDQLAINSIFIVGKRREAIVRLGNESIPVNVGSHFNGVTVRTITENSITFVENKTPIKRYLTQSHPQQTAVKEAE</sequence>
<dbReference type="Proteomes" id="UP000240987">
    <property type="component" value="Unassembled WGS sequence"/>
</dbReference>
<keyword evidence="1" id="KW-0812">Transmembrane</keyword>
<keyword evidence="1" id="KW-0472">Membrane</keyword>
<protein>
    <submittedName>
        <fullName evidence="2">Uncharacterized protein</fullName>
    </submittedName>
</protein>
<comment type="caution">
    <text evidence="2">The sequence shown here is derived from an EMBL/GenBank/DDBJ whole genome shotgun (WGS) entry which is preliminary data.</text>
</comment>
<evidence type="ECO:0000313" key="3">
    <source>
        <dbReference type="Proteomes" id="UP000240987"/>
    </source>
</evidence>
<evidence type="ECO:0000313" key="2">
    <source>
        <dbReference type="EMBL" id="PSU44794.1"/>
    </source>
</evidence>
<accession>A0A2T3J7U7</accession>